<sequence length="108" mass="12045">MINFEDFTKLDIRIGTIASVEKVEGADRLLRLMVDLGEEEERQIVSGIAEHFPEPEVLVGRQVPVLLNLEPRTIRGVESRGMILYVVGEEMLTTLSPGEKVENGTPVK</sequence>
<evidence type="ECO:0000256" key="12">
    <source>
        <dbReference type="ARBA" id="ARBA00022917"/>
    </source>
</evidence>
<dbReference type="InterPro" id="IPR012340">
    <property type="entry name" value="NA-bd_OB-fold"/>
</dbReference>
<evidence type="ECO:0000256" key="4">
    <source>
        <dbReference type="ARBA" id="ARBA00012838"/>
    </source>
</evidence>
<keyword evidence="13 17" id="KW-0030">Aminoacyl-tRNA synthetase</keyword>
<evidence type="ECO:0000256" key="5">
    <source>
        <dbReference type="ARBA" id="ARBA00018753"/>
    </source>
</evidence>
<dbReference type="PANTHER" id="PTHR11586:SF37">
    <property type="entry name" value="TRNA-BINDING DOMAIN-CONTAINING PROTEIN"/>
    <property type="match status" value="1"/>
</dbReference>
<dbReference type="InterPro" id="IPR004495">
    <property type="entry name" value="Met-tRNA-synth_bsu_C"/>
</dbReference>
<name>A0A3B0TB36_9ZZZZ</name>
<evidence type="ECO:0000259" key="16">
    <source>
        <dbReference type="PROSITE" id="PS50886"/>
    </source>
</evidence>
<keyword evidence="10" id="KW-0067">ATP-binding</keyword>
<dbReference type="PROSITE" id="PS50886">
    <property type="entry name" value="TRBD"/>
    <property type="match status" value="1"/>
</dbReference>
<dbReference type="GO" id="GO:0005524">
    <property type="term" value="F:ATP binding"/>
    <property type="evidence" value="ECO:0007669"/>
    <property type="project" value="UniProtKB-KW"/>
</dbReference>
<dbReference type="EC" id="6.1.1.10" evidence="4"/>
<evidence type="ECO:0000256" key="8">
    <source>
        <dbReference type="ARBA" id="ARBA00022598"/>
    </source>
</evidence>
<dbReference type="Pfam" id="PF01588">
    <property type="entry name" value="tRNA_bind"/>
    <property type="match status" value="1"/>
</dbReference>
<reference evidence="17" key="1">
    <citation type="submission" date="2018-06" db="EMBL/GenBank/DDBJ databases">
        <authorList>
            <person name="Zhirakovskaya E."/>
        </authorList>
    </citation>
    <scope>NUCLEOTIDE SEQUENCE</scope>
</reference>
<evidence type="ECO:0000256" key="1">
    <source>
        <dbReference type="ARBA" id="ARBA00003314"/>
    </source>
</evidence>
<proteinExistence type="predicted"/>
<dbReference type="InterPro" id="IPR051270">
    <property type="entry name" value="Tyrosine-tRNA_ligase_regulator"/>
</dbReference>
<dbReference type="GO" id="GO:0004825">
    <property type="term" value="F:methionine-tRNA ligase activity"/>
    <property type="evidence" value="ECO:0007669"/>
    <property type="project" value="UniProtKB-EC"/>
</dbReference>
<comment type="subunit">
    <text evidence="3">Homodimer.</text>
</comment>
<accession>A0A3B0TB36</accession>
<comment type="function">
    <text evidence="1">Is required not only for elongation of protein synthesis but also for the initiation of all mRNA translation through initiator tRNA(fMet) aminoacylation.</text>
</comment>
<evidence type="ECO:0000256" key="7">
    <source>
        <dbReference type="ARBA" id="ARBA00022555"/>
    </source>
</evidence>
<feature type="domain" description="TRNA-binding" evidence="16">
    <location>
        <begin position="6"/>
        <end position="108"/>
    </location>
</feature>
<evidence type="ECO:0000256" key="11">
    <source>
        <dbReference type="ARBA" id="ARBA00022884"/>
    </source>
</evidence>
<evidence type="ECO:0000256" key="13">
    <source>
        <dbReference type="ARBA" id="ARBA00023146"/>
    </source>
</evidence>
<evidence type="ECO:0000256" key="10">
    <source>
        <dbReference type="ARBA" id="ARBA00022840"/>
    </source>
</evidence>
<keyword evidence="7" id="KW-0820">tRNA-binding</keyword>
<evidence type="ECO:0000256" key="14">
    <source>
        <dbReference type="ARBA" id="ARBA00030904"/>
    </source>
</evidence>
<comment type="subcellular location">
    <subcellularLocation>
        <location evidence="2">Cytoplasm</location>
    </subcellularLocation>
</comment>
<gene>
    <name evidence="17" type="ORF">MNBD_BACTEROID05-1012</name>
</gene>
<dbReference type="AlphaFoldDB" id="A0A3B0TB36"/>
<evidence type="ECO:0000256" key="15">
    <source>
        <dbReference type="ARBA" id="ARBA00047364"/>
    </source>
</evidence>
<protein>
    <recommendedName>
        <fullName evidence="5">Methionine--tRNA ligase</fullName>
        <ecNumber evidence="4">6.1.1.10</ecNumber>
    </recommendedName>
    <alternativeName>
        <fullName evidence="14">Methionyl-tRNA synthetase</fullName>
    </alternativeName>
</protein>
<dbReference type="SUPFAM" id="SSF50249">
    <property type="entry name" value="Nucleic acid-binding proteins"/>
    <property type="match status" value="1"/>
</dbReference>
<keyword evidence="11" id="KW-0694">RNA-binding</keyword>
<evidence type="ECO:0000256" key="6">
    <source>
        <dbReference type="ARBA" id="ARBA00022490"/>
    </source>
</evidence>
<dbReference type="FunFam" id="2.40.50.140:FF:000042">
    <property type="entry name" value="Methionine--tRNA ligase"/>
    <property type="match status" value="1"/>
</dbReference>
<organism evidence="17">
    <name type="scientific">hydrothermal vent metagenome</name>
    <dbReference type="NCBI Taxonomy" id="652676"/>
    <lineage>
        <taxon>unclassified sequences</taxon>
        <taxon>metagenomes</taxon>
        <taxon>ecological metagenomes</taxon>
    </lineage>
</organism>
<evidence type="ECO:0000256" key="9">
    <source>
        <dbReference type="ARBA" id="ARBA00022741"/>
    </source>
</evidence>
<dbReference type="InterPro" id="IPR002547">
    <property type="entry name" value="tRNA-bd_dom"/>
</dbReference>
<dbReference type="GO" id="GO:0006431">
    <property type="term" value="P:methionyl-tRNA aminoacylation"/>
    <property type="evidence" value="ECO:0007669"/>
    <property type="project" value="InterPro"/>
</dbReference>
<dbReference type="GO" id="GO:0005737">
    <property type="term" value="C:cytoplasm"/>
    <property type="evidence" value="ECO:0007669"/>
    <property type="project" value="UniProtKB-SubCell"/>
</dbReference>
<dbReference type="GO" id="GO:0000049">
    <property type="term" value="F:tRNA binding"/>
    <property type="evidence" value="ECO:0007669"/>
    <property type="project" value="UniProtKB-KW"/>
</dbReference>
<evidence type="ECO:0000313" key="17">
    <source>
        <dbReference type="EMBL" id="VAW11712.1"/>
    </source>
</evidence>
<dbReference type="Gene3D" id="2.40.50.140">
    <property type="entry name" value="Nucleic acid-binding proteins"/>
    <property type="match status" value="1"/>
</dbReference>
<keyword evidence="6" id="KW-0963">Cytoplasm</keyword>
<comment type="catalytic activity">
    <reaction evidence="15">
        <text>tRNA(Met) + L-methionine + ATP = L-methionyl-tRNA(Met) + AMP + diphosphate</text>
        <dbReference type="Rhea" id="RHEA:13481"/>
        <dbReference type="Rhea" id="RHEA-COMP:9667"/>
        <dbReference type="Rhea" id="RHEA-COMP:9698"/>
        <dbReference type="ChEBI" id="CHEBI:30616"/>
        <dbReference type="ChEBI" id="CHEBI:33019"/>
        <dbReference type="ChEBI" id="CHEBI:57844"/>
        <dbReference type="ChEBI" id="CHEBI:78442"/>
        <dbReference type="ChEBI" id="CHEBI:78530"/>
        <dbReference type="ChEBI" id="CHEBI:456215"/>
        <dbReference type="EC" id="6.1.1.10"/>
    </reaction>
</comment>
<keyword evidence="12" id="KW-0648">Protein biosynthesis</keyword>
<dbReference type="CDD" id="cd02800">
    <property type="entry name" value="tRNA_bind_EcMetRS_like"/>
    <property type="match status" value="1"/>
</dbReference>
<evidence type="ECO:0000256" key="3">
    <source>
        <dbReference type="ARBA" id="ARBA00011738"/>
    </source>
</evidence>
<keyword evidence="9" id="KW-0547">Nucleotide-binding</keyword>
<evidence type="ECO:0000256" key="2">
    <source>
        <dbReference type="ARBA" id="ARBA00004496"/>
    </source>
</evidence>
<keyword evidence="8 17" id="KW-0436">Ligase</keyword>
<dbReference type="PANTHER" id="PTHR11586">
    <property type="entry name" value="TRNA-AMINOACYLATION COFACTOR ARC1 FAMILY MEMBER"/>
    <property type="match status" value="1"/>
</dbReference>
<dbReference type="EMBL" id="UOEN01000041">
    <property type="protein sequence ID" value="VAW11712.1"/>
    <property type="molecule type" value="Genomic_DNA"/>
</dbReference>